<dbReference type="GeneID" id="67279028"/>
<geneLocation type="mitochondrion" evidence="15"/>
<feature type="transmembrane region" description="Helical" evidence="14">
    <location>
        <begin position="253"/>
        <end position="271"/>
    </location>
</feature>
<dbReference type="AlphaFoldDB" id="A0A895KUB7"/>
<dbReference type="PROSITE" id="PS00667">
    <property type="entry name" value="COMPLEX1_ND1_1"/>
    <property type="match status" value="1"/>
</dbReference>
<proteinExistence type="inferred from homology"/>
<keyword evidence="6 12" id="KW-0812">Transmembrane</keyword>
<organism evidence="15">
    <name type="scientific">Orgyia postica</name>
    <dbReference type="NCBI Taxonomy" id="335471"/>
    <lineage>
        <taxon>Eukaryota</taxon>
        <taxon>Metazoa</taxon>
        <taxon>Ecdysozoa</taxon>
        <taxon>Arthropoda</taxon>
        <taxon>Hexapoda</taxon>
        <taxon>Insecta</taxon>
        <taxon>Pterygota</taxon>
        <taxon>Neoptera</taxon>
        <taxon>Endopterygota</taxon>
        <taxon>Lepidoptera</taxon>
        <taxon>Glossata</taxon>
        <taxon>Ditrysia</taxon>
        <taxon>Noctuoidea</taxon>
        <taxon>Erebidae</taxon>
        <taxon>Lymantriinae</taxon>
        <taxon>Orgyia</taxon>
    </lineage>
</organism>
<evidence type="ECO:0000256" key="1">
    <source>
        <dbReference type="ARBA" id="ARBA00003257"/>
    </source>
</evidence>
<evidence type="ECO:0000256" key="6">
    <source>
        <dbReference type="ARBA" id="ARBA00022692"/>
    </source>
</evidence>
<keyword evidence="11 14" id="KW-0472">Membrane</keyword>
<evidence type="ECO:0000256" key="10">
    <source>
        <dbReference type="ARBA" id="ARBA00023128"/>
    </source>
</evidence>
<dbReference type="CTD" id="4535"/>
<keyword evidence="7" id="KW-0999">Mitochondrion inner membrane</keyword>
<name>A0A895KUB7_9NEOP</name>
<feature type="transmembrane region" description="Helical" evidence="14">
    <location>
        <begin position="74"/>
        <end position="98"/>
    </location>
</feature>
<dbReference type="Pfam" id="PF00146">
    <property type="entry name" value="NADHdh"/>
    <property type="match status" value="1"/>
</dbReference>
<dbReference type="EMBL" id="MW355619">
    <property type="protein sequence ID" value="QRZ60688.1"/>
    <property type="molecule type" value="Genomic_DNA"/>
</dbReference>
<comment type="subcellular location">
    <subcellularLocation>
        <location evidence="2 12">Mitochondrion inner membrane</location>
        <topology evidence="2 12">Multi-pass membrane protein</topology>
    </subcellularLocation>
</comment>
<gene>
    <name evidence="15" type="primary">ND1</name>
</gene>
<dbReference type="GO" id="GO:0005743">
    <property type="term" value="C:mitochondrial inner membrane"/>
    <property type="evidence" value="ECO:0007669"/>
    <property type="project" value="UniProtKB-SubCell"/>
</dbReference>
<evidence type="ECO:0000256" key="7">
    <source>
        <dbReference type="ARBA" id="ARBA00022792"/>
    </source>
</evidence>
<protein>
    <recommendedName>
        <fullName evidence="4 13">NADH-ubiquinone oxidoreductase chain 1</fullName>
        <ecNumber evidence="13">7.1.1.2</ecNumber>
    </recommendedName>
</protein>
<reference evidence="15" key="1">
    <citation type="submission" date="2020-12" db="EMBL/GenBank/DDBJ databases">
        <title>Complete Mitochondrial Genome of Notolophus australis posticus Walker.</title>
        <authorList>
            <person name="Duan Y."/>
            <person name="Hu X."/>
        </authorList>
    </citation>
    <scope>NUCLEOTIDE SEQUENCE</scope>
</reference>
<dbReference type="PANTHER" id="PTHR11432:SF3">
    <property type="entry name" value="NADH-UBIQUINONE OXIDOREDUCTASE CHAIN 1"/>
    <property type="match status" value="1"/>
</dbReference>
<evidence type="ECO:0000256" key="3">
    <source>
        <dbReference type="ARBA" id="ARBA00010535"/>
    </source>
</evidence>
<feature type="transmembrane region" description="Helical" evidence="14">
    <location>
        <begin position="105"/>
        <end position="125"/>
    </location>
</feature>
<evidence type="ECO:0000256" key="12">
    <source>
        <dbReference type="RuleBase" id="RU000471"/>
    </source>
</evidence>
<dbReference type="EC" id="7.1.1.2" evidence="13"/>
<dbReference type="GO" id="GO:0008137">
    <property type="term" value="F:NADH dehydrogenase (ubiquinone) activity"/>
    <property type="evidence" value="ECO:0007669"/>
    <property type="project" value="UniProtKB-EC"/>
</dbReference>
<dbReference type="RefSeq" id="YP_010170681.1">
    <property type="nucleotide sequence ID" value="NC_057614.1"/>
</dbReference>
<comment type="similarity">
    <text evidence="3 12">Belongs to the complex I subunit 1 family.</text>
</comment>
<dbReference type="HAMAP" id="MF_01350">
    <property type="entry name" value="NDH1_NuoH"/>
    <property type="match status" value="1"/>
</dbReference>
<keyword evidence="9 13" id="KW-0830">Ubiquinone</keyword>
<evidence type="ECO:0000256" key="14">
    <source>
        <dbReference type="SAM" id="Phobius"/>
    </source>
</evidence>
<dbReference type="GO" id="GO:0003954">
    <property type="term" value="F:NADH dehydrogenase activity"/>
    <property type="evidence" value="ECO:0007669"/>
    <property type="project" value="TreeGrafter"/>
</dbReference>
<accession>A0A895KUB7</accession>
<feature type="transmembrane region" description="Helical" evidence="14">
    <location>
        <begin position="291"/>
        <end position="309"/>
    </location>
</feature>
<evidence type="ECO:0000256" key="11">
    <source>
        <dbReference type="ARBA" id="ARBA00023136"/>
    </source>
</evidence>
<keyword evidence="12" id="KW-0520">NAD</keyword>
<evidence type="ECO:0000256" key="5">
    <source>
        <dbReference type="ARBA" id="ARBA00022448"/>
    </source>
</evidence>
<dbReference type="InterPro" id="IPR018086">
    <property type="entry name" value="NADH_UbQ_OxRdtase_su1_CS"/>
</dbReference>
<sequence>MKDLLLVFFGLLILIIGVLIGVAFLTLLERSVLGYIQIRKGPNKLGMMGILQPFSDAIKLFTKEMTYPNYSNYLIYYFSPVISFILSLIVWMVIPYYFNLISFNLGILFILSCMSMGVYGVMVAGWSSNSNYALLGGLRSVAQTISYEVSLAMILLSSVIMVMDFNLMYFMYYQLNMWFMLLMLPLGLCWLSSMLAETNRTPFDFAEGESELVSGFNVEYSSGGFALIFLAEYSSILFMSFFFVVVYMGGYSLTLMFYFKLLFISFLFIWVRGTLPRYRYDKLMYLAWKSYLPISLNFLLFFVGLKIFLW</sequence>
<feature type="transmembrane region" description="Helical" evidence="14">
    <location>
        <begin position="145"/>
        <end position="163"/>
    </location>
</feature>
<keyword evidence="5" id="KW-0813">Transport</keyword>
<evidence type="ECO:0000313" key="15">
    <source>
        <dbReference type="EMBL" id="QRZ60688.1"/>
    </source>
</evidence>
<feature type="transmembrane region" description="Helical" evidence="14">
    <location>
        <begin position="6"/>
        <end position="25"/>
    </location>
</feature>
<evidence type="ECO:0000256" key="9">
    <source>
        <dbReference type="ARBA" id="ARBA00023075"/>
    </source>
</evidence>
<feature type="transmembrane region" description="Helical" evidence="14">
    <location>
        <begin position="225"/>
        <end position="246"/>
    </location>
</feature>
<comment type="function">
    <text evidence="1">Core subunit of the mitochondrial membrane respiratory chain NADH dehydrogenase (Complex I) that is believed to belong to the minimal assembly required for catalysis. Complex I functions in the transfer of electrons from NADH to the respiratory chain. The immediate electron acceptor for the enzyme is believed to be ubiquinone.</text>
</comment>
<evidence type="ECO:0000256" key="8">
    <source>
        <dbReference type="ARBA" id="ARBA00022989"/>
    </source>
</evidence>
<keyword evidence="10 13" id="KW-0496">Mitochondrion</keyword>
<feature type="transmembrane region" description="Helical" evidence="14">
    <location>
        <begin position="175"/>
        <end position="196"/>
    </location>
</feature>
<dbReference type="GO" id="GO:0009060">
    <property type="term" value="P:aerobic respiration"/>
    <property type="evidence" value="ECO:0007669"/>
    <property type="project" value="TreeGrafter"/>
</dbReference>
<dbReference type="PROSITE" id="PS00668">
    <property type="entry name" value="COMPLEX1_ND1_2"/>
    <property type="match status" value="1"/>
</dbReference>
<dbReference type="PANTHER" id="PTHR11432">
    <property type="entry name" value="NADH DEHYDROGENASE SUBUNIT 1"/>
    <property type="match status" value="1"/>
</dbReference>
<evidence type="ECO:0000256" key="2">
    <source>
        <dbReference type="ARBA" id="ARBA00004448"/>
    </source>
</evidence>
<keyword evidence="8 14" id="KW-1133">Transmembrane helix</keyword>
<evidence type="ECO:0000256" key="4">
    <source>
        <dbReference type="ARBA" id="ARBA00021009"/>
    </source>
</evidence>
<comment type="catalytic activity">
    <reaction evidence="13">
        <text>a ubiquinone + NADH + 5 H(+)(in) = a ubiquinol + NAD(+) + 4 H(+)(out)</text>
        <dbReference type="Rhea" id="RHEA:29091"/>
        <dbReference type="Rhea" id="RHEA-COMP:9565"/>
        <dbReference type="Rhea" id="RHEA-COMP:9566"/>
        <dbReference type="ChEBI" id="CHEBI:15378"/>
        <dbReference type="ChEBI" id="CHEBI:16389"/>
        <dbReference type="ChEBI" id="CHEBI:17976"/>
        <dbReference type="ChEBI" id="CHEBI:57540"/>
        <dbReference type="ChEBI" id="CHEBI:57945"/>
        <dbReference type="EC" id="7.1.1.2"/>
    </reaction>
</comment>
<dbReference type="InterPro" id="IPR001694">
    <property type="entry name" value="NADH_UbQ_OxRdtase_su1/FPO"/>
</dbReference>
<evidence type="ECO:0000256" key="13">
    <source>
        <dbReference type="RuleBase" id="RU000473"/>
    </source>
</evidence>